<dbReference type="InterPro" id="IPR001279">
    <property type="entry name" value="Metallo-B-lactamas"/>
</dbReference>
<organism evidence="4 5">
    <name type="scientific">Candidatus Curtissbacteria bacterium RIFCSPLOWO2_01_FULL_37_9</name>
    <dbReference type="NCBI Taxonomy" id="1797724"/>
    <lineage>
        <taxon>Bacteria</taxon>
        <taxon>Candidatus Curtissiibacteriota</taxon>
    </lineage>
</organism>
<dbReference type="Gene3D" id="3.40.50.10890">
    <property type="match status" value="1"/>
</dbReference>
<dbReference type="GO" id="GO:0004521">
    <property type="term" value="F:RNA endonuclease activity"/>
    <property type="evidence" value="ECO:0007669"/>
    <property type="project" value="TreeGrafter"/>
</dbReference>
<dbReference type="SMART" id="SM01027">
    <property type="entry name" value="Beta-Casp"/>
    <property type="match status" value="1"/>
</dbReference>
<dbReference type="InterPro" id="IPR036866">
    <property type="entry name" value="RibonucZ/Hydroxyglut_hydro"/>
</dbReference>
<dbReference type="InterPro" id="IPR011108">
    <property type="entry name" value="RMMBL"/>
</dbReference>
<dbReference type="InterPro" id="IPR022712">
    <property type="entry name" value="Beta_Casp"/>
</dbReference>
<dbReference type="InterPro" id="IPR050698">
    <property type="entry name" value="MBL"/>
</dbReference>
<name>A0A1F5GTX2_9BACT</name>
<comment type="caution">
    <text evidence="4">The sequence shown here is derived from an EMBL/GenBank/DDBJ whole genome shotgun (WGS) entry which is preliminary data.</text>
</comment>
<evidence type="ECO:0000259" key="3">
    <source>
        <dbReference type="SMART" id="SM01027"/>
    </source>
</evidence>
<evidence type="ECO:0000313" key="4">
    <source>
        <dbReference type="EMBL" id="OGD95322.1"/>
    </source>
</evidence>
<sequence>MRISFYGACREVTGSNILIEENGHKIILECGNFQGSKFAEEKNYSAFSYDPKSIDTVIIGHAHLDHTGRLPKLIKEGFTGKIYSTPPTKELTRLVLEDSEKLMREESEKNHHAPLYSKEDVIKVIRQFETITYNQTVNLNNEFKLTFKNAGHILGSAITVLDIGSKRLIYTSDLGNTPSLLLDSPQIIEAGDYLICESTYAARVHEDLNKRTEKLAEVINSTIINNGVLLIPSFAIERTQEMLHDIEHFCNVQNCEKPKFFLDSPLAEKVTAVFGQFPDYLSEKLNKTHYDKDFFGLDRLHLISSVEESKNIKSIPNPKIIIAGSGMMNGGRILFHAMDYLGNKNNILLFIGYQAFGTLGRRIYEGEKEIKIYGKKIKINAQIKAIGSYSAHADQPQLLNWINNVKNLKKIFIVHGENEQALEFAKAINSKFKIIADIPQLGETFYL</sequence>
<accession>A0A1F5GTX2</accession>
<dbReference type="PANTHER" id="PTHR11203">
    <property type="entry name" value="CLEAVAGE AND POLYADENYLATION SPECIFICITY FACTOR FAMILY MEMBER"/>
    <property type="match status" value="1"/>
</dbReference>
<dbReference type="PANTHER" id="PTHR11203:SF37">
    <property type="entry name" value="INTEGRATOR COMPLEX SUBUNIT 11"/>
    <property type="match status" value="1"/>
</dbReference>
<protein>
    <recommendedName>
        <fullName evidence="6">MBL fold metallo-hydrolase</fullName>
    </recommendedName>
</protein>
<dbReference type="Gene3D" id="3.60.15.10">
    <property type="entry name" value="Ribonuclease Z/Hydroxyacylglutathione hydrolase-like"/>
    <property type="match status" value="1"/>
</dbReference>
<dbReference type="SUPFAM" id="SSF56281">
    <property type="entry name" value="Metallo-hydrolase/oxidoreductase"/>
    <property type="match status" value="1"/>
</dbReference>
<dbReference type="EMBL" id="MFBN01000020">
    <property type="protein sequence ID" value="OGD95322.1"/>
    <property type="molecule type" value="Genomic_DNA"/>
</dbReference>
<keyword evidence="1" id="KW-0378">Hydrolase</keyword>
<feature type="domain" description="Beta-Casp" evidence="3">
    <location>
        <begin position="239"/>
        <end position="363"/>
    </location>
</feature>
<dbReference type="SMART" id="SM00849">
    <property type="entry name" value="Lactamase_B"/>
    <property type="match status" value="1"/>
</dbReference>
<dbReference type="GO" id="GO:0016787">
    <property type="term" value="F:hydrolase activity"/>
    <property type="evidence" value="ECO:0007669"/>
    <property type="project" value="UniProtKB-KW"/>
</dbReference>
<dbReference type="Proteomes" id="UP000178336">
    <property type="component" value="Unassembled WGS sequence"/>
</dbReference>
<evidence type="ECO:0000259" key="2">
    <source>
        <dbReference type="SMART" id="SM00849"/>
    </source>
</evidence>
<gene>
    <name evidence="4" type="ORF">A3A48_01840</name>
</gene>
<proteinExistence type="predicted"/>
<evidence type="ECO:0000256" key="1">
    <source>
        <dbReference type="ARBA" id="ARBA00022801"/>
    </source>
</evidence>
<dbReference type="AlphaFoldDB" id="A0A1F5GTX2"/>
<dbReference type="STRING" id="1797724.A3A48_01840"/>
<evidence type="ECO:0000313" key="5">
    <source>
        <dbReference type="Proteomes" id="UP000178336"/>
    </source>
</evidence>
<dbReference type="Pfam" id="PF10996">
    <property type="entry name" value="Beta-Casp"/>
    <property type="match status" value="1"/>
</dbReference>
<evidence type="ECO:0008006" key="6">
    <source>
        <dbReference type="Google" id="ProtNLM"/>
    </source>
</evidence>
<dbReference type="Pfam" id="PF07521">
    <property type="entry name" value="RMMBL"/>
    <property type="match status" value="1"/>
</dbReference>
<reference evidence="4 5" key="1">
    <citation type="journal article" date="2016" name="Nat. Commun.">
        <title>Thousands of microbial genomes shed light on interconnected biogeochemical processes in an aquifer system.</title>
        <authorList>
            <person name="Anantharaman K."/>
            <person name="Brown C.T."/>
            <person name="Hug L.A."/>
            <person name="Sharon I."/>
            <person name="Castelle C.J."/>
            <person name="Probst A.J."/>
            <person name="Thomas B.C."/>
            <person name="Singh A."/>
            <person name="Wilkins M.J."/>
            <person name="Karaoz U."/>
            <person name="Brodie E.L."/>
            <person name="Williams K.H."/>
            <person name="Hubbard S.S."/>
            <person name="Banfield J.F."/>
        </authorList>
    </citation>
    <scope>NUCLEOTIDE SEQUENCE [LARGE SCALE GENOMIC DNA]</scope>
</reference>
<dbReference type="Pfam" id="PF16661">
    <property type="entry name" value="Lactamase_B_6"/>
    <property type="match status" value="1"/>
</dbReference>
<dbReference type="CDD" id="cd16295">
    <property type="entry name" value="TTHA0252-CPSF-like_MBL-fold"/>
    <property type="match status" value="1"/>
</dbReference>
<feature type="domain" description="Metallo-beta-lactamase" evidence="2">
    <location>
        <begin position="13"/>
        <end position="223"/>
    </location>
</feature>